<dbReference type="EMBL" id="SOGO01000007">
    <property type="protein sequence ID" value="TFD06734.1"/>
    <property type="molecule type" value="Genomic_DNA"/>
</dbReference>
<gene>
    <name evidence="4" type="ORF">E3T25_00965</name>
</gene>
<evidence type="ECO:0000313" key="4">
    <source>
        <dbReference type="EMBL" id="TFD06734.1"/>
    </source>
</evidence>
<dbReference type="PANTHER" id="PTHR34351">
    <property type="entry name" value="SLR1927 PROTEIN-RELATED"/>
    <property type="match status" value="1"/>
</dbReference>
<name>A0ABY2JIE9_9MICO</name>
<feature type="region of interest" description="Disordered" evidence="1">
    <location>
        <begin position="270"/>
        <end position="290"/>
    </location>
</feature>
<keyword evidence="2" id="KW-0472">Membrane</keyword>
<sequence>MPAKQRRVRFPRVTLRGGMFLAAGAGLLLLALLTNQRDLLFIAGVLLAIPVAALGYVSIHPVRLRVTRMLRPPVVPAGGEVVVGLGVRNLSPRPLAGLHLRDTVRGRDAGDAGLTVPAGTPLPALDRYEGGPDTGADSVRFEYRFSLPRRGLYATGPVLIGRSDPFGLASGEWAVGEPHDLAVTPRVTALAGRGLTGTLNDGDVPERLRHLNHNADPLIAREYRPGDPLRRVNWPATARLGAIMVRQEEEQSNPGARLVLDTALRGRRGRPTVVGADTGAGADSGTDLGGPRLEQAFEVAVELAASVGVHLLAAGYRLDLVALGPSLSTPSLSSPSSGSSGRLASPGQANATPGRPGGRGGLRGDPPTVFLPPGGVALLLEGLAGVKPADPPDPAETAEDEAEQTYTFGGPAVKPGPPASVEPGTPESGTAAKLSTLVVPGGLLPTFAVLVAVDDRDLAELADLVSQSRPAVAFVLPTVRTDAVRRLREAGWRCIPVHQTPDIPRAWEDFIGARRPLNDAV</sequence>
<feature type="domain" description="DUF58" evidence="3">
    <location>
        <begin position="220"/>
        <end position="262"/>
    </location>
</feature>
<feature type="region of interest" description="Disordered" evidence="1">
    <location>
        <begin position="109"/>
        <end position="133"/>
    </location>
</feature>
<evidence type="ECO:0000256" key="2">
    <source>
        <dbReference type="SAM" id="Phobius"/>
    </source>
</evidence>
<comment type="caution">
    <text evidence="4">The sequence shown here is derived from an EMBL/GenBank/DDBJ whole genome shotgun (WGS) entry which is preliminary data.</text>
</comment>
<evidence type="ECO:0000259" key="3">
    <source>
        <dbReference type="Pfam" id="PF01882"/>
    </source>
</evidence>
<keyword evidence="5" id="KW-1185">Reference proteome</keyword>
<feature type="compositionally biased region" description="Low complexity" evidence="1">
    <location>
        <begin position="328"/>
        <end position="347"/>
    </location>
</feature>
<reference evidence="4 5" key="1">
    <citation type="submission" date="2019-03" db="EMBL/GenBank/DDBJ databases">
        <title>Genomics of glacier-inhabiting Cryobacterium strains.</title>
        <authorList>
            <person name="Liu Q."/>
            <person name="Xin Y.-H."/>
        </authorList>
    </citation>
    <scope>NUCLEOTIDE SEQUENCE [LARGE SCALE GENOMIC DNA]</scope>
    <source>
        <strain evidence="4 5">TMT2-16</strain>
    </source>
</reference>
<feature type="region of interest" description="Disordered" evidence="1">
    <location>
        <begin position="385"/>
        <end position="428"/>
    </location>
</feature>
<accession>A0ABY2JIE9</accession>
<dbReference type="InterPro" id="IPR002881">
    <property type="entry name" value="DUF58"/>
</dbReference>
<protein>
    <submittedName>
        <fullName evidence="4">DUF58 domain-containing protein</fullName>
    </submittedName>
</protein>
<proteinExistence type="predicted"/>
<keyword evidence="2" id="KW-1133">Transmembrane helix</keyword>
<evidence type="ECO:0000313" key="5">
    <source>
        <dbReference type="Proteomes" id="UP000297851"/>
    </source>
</evidence>
<dbReference type="PANTHER" id="PTHR34351:SF1">
    <property type="entry name" value="SLR1927 PROTEIN"/>
    <property type="match status" value="1"/>
</dbReference>
<feature type="compositionally biased region" description="Low complexity" evidence="1">
    <location>
        <begin position="272"/>
        <end position="290"/>
    </location>
</feature>
<feature type="transmembrane region" description="Helical" evidence="2">
    <location>
        <begin position="39"/>
        <end position="59"/>
    </location>
</feature>
<organism evidence="4 5">
    <name type="scientific">Cryobacterium sandaracinum</name>
    <dbReference type="NCBI Taxonomy" id="1259247"/>
    <lineage>
        <taxon>Bacteria</taxon>
        <taxon>Bacillati</taxon>
        <taxon>Actinomycetota</taxon>
        <taxon>Actinomycetes</taxon>
        <taxon>Micrococcales</taxon>
        <taxon>Microbacteriaceae</taxon>
        <taxon>Cryobacterium</taxon>
    </lineage>
</organism>
<dbReference type="Pfam" id="PF01882">
    <property type="entry name" value="DUF58"/>
    <property type="match status" value="1"/>
</dbReference>
<keyword evidence="2" id="KW-0812">Transmembrane</keyword>
<dbReference type="RefSeq" id="WP_134371613.1">
    <property type="nucleotide sequence ID" value="NZ_SOGO01000007.1"/>
</dbReference>
<feature type="transmembrane region" description="Helical" evidence="2">
    <location>
        <begin position="13"/>
        <end position="33"/>
    </location>
</feature>
<dbReference type="Proteomes" id="UP000297851">
    <property type="component" value="Unassembled WGS sequence"/>
</dbReference>
<feature type="region of interest" description="Disordered" evidence="1">
    <location>
        <begin position="328"/>
        <end position="368"/>
    </location>
</feature>
<evidence type="ECO:0000256" key="1">
    <source>
        <dbReference type="SAM" id="MobiDB-lite"/>
    </source>
</evidence>